<organism evidence="11 12">
    <name type="scientific">Paractinoplanes lichenicola</name>
    <dbReference type="NCBI Taxonomy" id="2802976"/>
    <lineage>
        <taxon>Bacteria</taxon>
        <taxon>Bacillati</taxon>
        <taxon>Actinomycetota</taxon>
        <taxon>Actinomycetes</taxon>
        <taxon>Micromonosporales</taxon>
        <taxon>Micromonosporaceae</taxon>
        <taxon>Paractinoplanes</taxon>
    </lineage>
</organism>
<dbReference type="InterPro" id="IPR013149">
    <property type="entry name" value="ADH-like_C"/>
</dbReference>
<keyword evidence="5 8" id="KW-0862">Zinc</keyword>
<evidence type="ECO:0000256" key="5">
    <source>
        <dbReference type="ARBA" id="ARBA00022833"/>
    </source>
</evidence>
<evidence type="ECO:0000256" key="2">
    <source>
        <dbReference type="ARBA" id="ARBA00008072"/>
    </source>
</evidence>
<feature type="domain" description="Alcohol dehydrogenase-like C-terminal" evidence="9">
    <location>
        <begin position="183"/>
        <end position="300"/>
    </location>
</feature>
<feature type="domain" description="Alcohol dehydrogenase-like N-terminal" evidence="10">
    <location>
        <begin position="30"/>
        <end position="136"/>
    </location>
</feature>
<dbReference type="InterPro" id="IPR036291">
    <property type="entry name" value="NAD(P)-bd_dom_sf"/>
</dbReference>
<dbReference type="PANTHER" id="PTHR42940">
    <property type="entry name" value="ALCOHOL DEHYDROGENASE 1-RELATED"/>
    <property type="match status" value="1"/>
</dbReference>
<dbReference type="InterPro" id="IPR013154">
    <property type="entry name" value="ADH-like_N"/>
</dbReference>
<dbReference type="Pfam" id="PF00107">
    <property type="entry name" value="ADH_zinc_N"/>
    <property type="match status" value="1"/>
</dbReference>
<evidence type="ECO:0000256" key="7">
    <source>
        <dbReference type="ARBA" id="ARBA00023027"/>
    </source>
</evidence>
<sequence>MESLAHYARWDGAGRPFTVATTPLPWELNPGELLVAIDLATVCGSDVHTMSGRRPGPAPSVLGHEQVGTVVAAGSGARVEPGRRIIWSVTESCGQCDRCRRDLPQKCRHLRKFGHEPLDELRPLFGGFATHALIGPGSAIAVVPDSVPDEVAAPAACATATVMATVAASGSAGRALITGAGMLGLTATAVLASRGATVTVVDPDPVRAEQARRFGAAEVLTSAAGVRDIDVAIELSGAAVAVEGALASLGVGGTLVLAGSVTPGPAVGIDPERVVRKLLTVTGVHNYRPADLQAGVDFLAGAHERFPFAELVEGRHPLGRLEEAFRPGKAPRQAVKP</sequence>
<evidence type="ECO:0000256" key="6">
    <source>
        <dbReference type="ARBA" id="ARBA00023002"/>
    </source>
</evidence>
<keyword evidence="12" id="KW-1185">Reference proteome</keyword>
<dbReference type="EMBL" id="JAENHO010000028">
    <property type="protein sequence ID" value="MBL7262207.1"/>
    <property type="molecule type" value="Genomic_DNA"/>
</dbReference>
<comment type="cofactor">
    <cofactor evidence="1 8">
        <name>Zn(2+)</name>
        <dbReference type="ChEBI" id="CHEBI:29105"/>
    </cofactor>
</comment>
<evidence type="ECO:0000256" key="4">
    <source>
        <dbReference type="ARBA" id="ARBA00022723"/>
    </source>
</evidence>
<dbReference type="InterPro" id="IPR017743">
    <property type="entry name" value="ADH_phosphonate_catab-assoc"/>
</dbReference>
<dbReference type="CDD" id="cd08231">
    <property type="entry name" value="MDR_TM0436_like"/>
    <property type="match status" value="1"/>
</dbReference>
<dbReference type="EC" id="1.1.1.1" evidence="3"/>
<reference evidence="11 12" key="1">
    <citation type="submission" date="2021-01" db="EMBL/GenBank/DDBJ databases">
        <title>Actinoplanes sp. nov. LDG1-01 isolated from lichen.</title>
        <authorList>
            <person name="Saeng-In P."/>
            <person name="Phongsopitanun W."/>
            <person name="Kanchanasin P."/>
            <person name="Yuki M."/>
            <person name="Kudo T."/>
            <person name="Ohkuma M."/>
            <person name="Tanasupawat S."/>
        </authorList>
    </citation>
    <scope>NUCLEOTIDE SEQUENCE [LARGE SCALE GENOMIC DNA]</scope>
    <source>
        <strain evidence="11 12">LDG1-01</strain>
    </source>
</reference>
<accession>A0ABS1W645</accession>
<dbReference type="RefSeq" id="WP_203078749.1">
    <property type="nucleotide sequence ID" value="NZ_JAENHO010000028.1"/>
</dbReference>
<gene>
    <name evidence="11" type="ORF">JKJ07_48860</name>
</gene>
<keyword evidence="4 8" id="KW-0479">Metal-binding</keyword>
<comment type="caution">
    <text evidence="11">The sequence shown here is derived from an EMBL/GenBank/DDBJ whole genome shotgun (WGS) entry which is preliminary data.</text>
</comment>
<evidence type="ECO:0000256" key="1">
    <source>
        <dbReference type="ARBA" id="ARBA00001947"/>
    </source>
</evidence>
<evidence type="ECO:0000313" key="12">
    <source>
        <dbReference type="Proteomes" id="UP000598996"/>
    </source>
</evidence>
<dbReference type="NCBIfam" id="TIGR03366">
    <property type="entry name" value="HpnZ_proposed"/>
    <property type="match status" value="1"/>
</dbReference>
<evidence type="ECO:0000259" key="10">
    <source>
        <dbReference type="Pfam" id="PF08240"/>
    </source>
</evidence>
<dbReference type="InterPro" id="IPR002328">
    <property type="entry name" value="ADH_Zn_CS"/>
</dbReference>
<dbReference type="Gene3D" id="3.40.50.720">
    <property type="entry name" value="NAD(P)-binding Rossmann-like Domain"/>
    <property type="match status" value="1"/>
</dbReference>
<keyword evidence="6" id="KW-0560">Oxidoreductase</keyword>
<dbReference type="Gene3D" id="3.90.180.10">
    <property type="entry name" value="Medium-chain alcohol dehydrogenases, catalytic domain"/>
    <property type="match status" value="1"/>
</dbReference>
<dbReference type="PANTHER" id="PTHR42940:SF3">
    <property type="entry name" value="ALCOHOL DEHYDROGENASE 1-RELATED"/>
    <property type="match status" value="1"/>
</dbReference>
<protein>
    <recommendedName>
        <fullName evidence="3">alcohol dehydrogenase</fullName>
        <ecNumber evidence="3">1.1.1.1</ecNumber>
    </recommendedName>
</protein>
<proteinExistence type="inferred from homology"/>
<evidence type="ECO:0000256" key="8">
    <source>
        <dbReference type="RuleBase" id="RU361277"/>
    </source>
</evidence>
<dbReference type="InterPro" id="IPR011032">
    <property type="entry name" value="GroES-like_sf"/>
</dbReference>
<comment type="similarity">
    <text evidence="2 8">Belongs to the zinc-containing alcohol dehydrogenase family.</text>
</comment>
<dbReference type="Pfam" id="PF08240">
    <property type="entry name" value="ADH_N"/>
    <property type="match status" value="1"/>
</dbReference>
<evidence type="ECO:0000256" key="3">
    <source>
        <dbReference type="ARBA" id="ARBA00013190"/>
    </source>
</evidence>
<dbReference type="Proteomes" id="UP000598996">
    <property type="component" value="Unassembled WGS sequence"/>
</dbReference>
<dbReference type="SUPFAM" id="SSF51735">
    <property type="entry name" value="NAD(P)-binding Rossmann-fold domains"/>
    <property type="match status" value="1"/>
</dbReference>
<keyword evidence="7" id="KW-0520">NAD</keyword>
<evidence type="ECO:0000259" key="9">
    <source>
        <dbReference type="Pfam" id="PF00107"/>
    </source>
</evidence>
<dbReference type="PROSITE" id="PS00059">
    <property type="entry name" value="ADH_ZINC"/>
    <property type="match status" value="1"/>
</dbReference>
<dbReference type="SUPFAM" id="SSF50129">
    <property type="entry name" value="GroES-like"/>
    <property type="match status" value="1"/>
</dbReference>
<name>A0ABS1W645_9ACTN</name>
<evidence type="ECO:0000313" key="11">
    <source>
        <dbReference type="EMBL" id="MBL7262207.1"/>
    </source>
</evidence>